<evidence type="ECO:0000256" key="3">
    <source>
        <dbReference type="ARBA" id="ARBA00022692"/>
    </source>
</evidence>
<reference evidence="7 8" key="1">
    <citation type="submission" date="2019-06" db="EMBL/GenBank/DDBJ databases">
        <title>Genomic Encyclopedia of Archaeal and Bacterial Type Strains, Phase II (KMG-II): from individual species to whole genera.</title>
        <authorList>
            <person name="Goeker M."/>
        </authorList>
    </citation>
    <scope>NUCLEOTIDE SEQUENCE [LARGE SCALE GENOMIC DNA]</scope>
    <source>
        <strain evidence="7 8">DSM 24789</strain>
    </source>
</reference>
<proteinExistence type="predicted"/>
<feature type="transmembrane region" description="Helical" evidence="6">
    <location>
        <begin position="46"/>
        <end position="65"/>
    </location>
</feature>
<dbReference type="Pfam" id="PF03706">
    <property type="entry name" value="LPG_synthase_TM"/>
    <property type="match status" value="1"/>
</dbReference>
<feature type="transmembrane region" description="Helical" evidence="6">
    <location>
        <begin position="215"/>
        <end position="237"/>
    </location>
</feature>
<protein>
    <recommendedName>
        <fullName evidence="9">TIGR00374 family protein</fullName>
    </recommendedName>
</protein>
<feature type="transmembrane region" description="Helical" evidence="6">
    <location>
        <begin position="7"/>
        <end position="26"/>
    </location>
</feature>
<feature type="transmembrane region" description="Helical" evidence="6">
    <location>
        <begin position="289"/>
        <end position="313"/>
    </location>
</feature>
<dbReference type="AlphaFoldDB" id="A0A543G417"/>
<organism evidence="7 8">
    <name type="scientific">Flavobacterium branchiophilum</name>
    <dbReference type="NCBI Taxonomy" id="55197"/>
    <lineage>
        <taxon>Bacteria</taxon>
        <taxon>Pseudomonadati</taxon>
        <taxon>Bacteroidota</taxon>
        <taxon>Flavobacteriia</taxon>
        <taxon>Flavobacteriales</taxon>
        <taxon>Flavobacteriaceae</taxon>
        <taxon>Flavobacterium</taxon>
    </lineage>
</organism>
<evidence type="ECO:0000256" key="2">
    <source>
        <dbReference type="ARBA" id="ARBA00022475"/>
    </source>
</evidence>
<sequence>MKAKLTKIFSIVFPLALGAFLTIYSYNQFTEDQILEIKSYFKNANYFFVALALFLAFLGNAARAYRWKYALEHMGYESSFANNFMAVNVGYLLNLTVPKSGEISRAVIVKKYNNIPFDKGFGSIVAERIVDMFFLLGFVILAFVLQFNIVKTFILDKMPITKIIILLSIGLAFGLVLLGLYCYSKHRWILFVKEKIAGLIEGVLSIFRMKKRGKYLLFTLFIWGSYIVTFYISTFVFAETSHLGFGAIISAFVVGSIAIAFTNSGFGSYPFLISKILAFYTIAETTGNAYGWIIWTSQMFLVLVLGLVSFVLLSVRNKH</sequence>
<gene>
    <name evidence="7" type="ORF">BC670_1695</name>
</gene>
<keyword evidence="2" id="KW-1003">Cell membrane</keyword>
<dbReference type="Proteomes" id="UP000320773">
    <property type="component" value="Unassembled WGS sequence"/>
</dbReference>
<dbReference type="PANTHER" id="PTHR39087">
    <property type="entry name" value="UPF0104 MEMBRANE PROTEIN MJ1595"/>
    <property type="match status" value="1"/>
</dbReference>
<dbReference type="EMBL" id="VFPJ01000001">
    <property type="protein sequence ID" value="TQM40785.1"/>
    <property type="molecule type" value="Genomic_DNA"/>
</dbReference>
<evidence type="ECO:0000256" key="4">
    <source>
        <dbReference type="ARBA" id="ARBA00022989"/>
    </source>
</evidence>
<dbReference type="PANTHER" id="PTHR39087:SF2">
    <property type="entry name" value="UPF0104 MEMBRANE PROTEIN MJ1595"/>
    <property type="match status" value="1"/>
</dbReference>
<evidence type="ECO:0000256" key="1">
    <source>
        <dbReference type="ARBA" id="ARBA00004651"/>
    </source>
</evidence>
<comment type="subcellular location">
    <subcellularLocation>
        <location evidence="1">Cell membrane</location>
        <topology evidence="1">Multi-pass membrane protein</topology>
    </subcellularLocation>
</comment>
<dbReference type="NCBIfam" id="TIGR00374">
    <property type="entry name" value="flippase-like domain"/>
    <property type="match status" value="1"/>
</dbReference>
<dbReference type="InterPro" id="IPR022791">
    <property type="entry name" value="L-PG_synthase/AglD"/>
</dbReference>
<comment type="caution">
    <text evidence="7">The sequence shown here is derived from an EMBL/GenBank/DDBJ whole genome shotgun (WGS) entry which is preliminary data.</text>
</comment>
<accession>A0A543G417</accession>
<feature type="transmembrane region" description="Helical" evidence="6">
    <location>
        <begin position="160"/>
        <end position="183"/>
    </location>
</feature>
<evidence type="ECO:0008006" key="9">
    <source>
        <dbReference type="Google" id="ProtNLM"/>
    </source>
</evidence>
<evidence type="ECO:0000313" key="8">
    <source>
        <dbReference type="Proteomes" id="UP000320773"/>
    </source>
</evidence>
<evidence type="ECO:0000313" key="7">
    <source>
        <dbReference type="EMBL" id="TQM40785.1"/>
    </source>
</evidence>
<keyword evidence="4 6" id="KW-1133">Transmembrane helix</keyword>
<evidence type="ECO:0000256" key="6">
    <source>
        <dbReference type="SAM" id="Phobius"/>
    </source>
</evidence>
<dbReference type="GO" id="GO:0005886">
    <property type="term" value="C:plasma membrane"/>
    <property type="evidence" value="ECO:0007669"/>
    <property type="project" value="UniProtKB-SubCell"/>
</dbReference>
<evidence type="ECO:0000256" key="5">
    <source>
        <dbReference type="ARBA" id="ARBA00023136"/>
    </source>
</evidence>
<dbReference type="RefSeq" id="WP_089079438.1">
    <property type="nucleotide sequence ID" value="NZ_VFPJ01000001.1"/>
</dbReference>
<feature type="transmembrane region" description="Helical" evidence="6">
    <location>
        <begin position="243"/>
        <end position="261"/>
    </location>
</feature>
<feature type="transmembrane region" description="Helical" evidence="6">
    <location>
        <begin position="266"/>
        <end position="283"/>
    </location>
</feature>
<keyword evidence="3 6" id="KW-0812">Transmembrane</keyword>
<feature type="transmembrane region" description="Helical" evidence="6">
    <location>
        <begin position="133"/>
        <end position="154"/>
    </location>
</feature>
<name>A0A543G417_9FLAO</name>
<keyword evidence="5 6" id="KW-0472">Membrane</keyword>